<gene>
    <name evidence="2" type="ORF">FALBO_10317</name>
</gene>
<evidence type="ECO:0000313" key="2">
    <source>
        <dbReference type="EMBL" id="KAF4462879.1"/>
    </source>
</evidence>
<comment type="caution">
    <text evidence="2">The sequence shown here is derived from an EMBL/GenBank/DDBJ whole genome shotgun (WGS) entry which is preliminary data.</text>
</comment>
<accession>A0A8H4L859</accession>
<dbReference type="Proteomes" id="UP000554235">
    <property type="component" value="Unassembled WGS sequence"/>
</dbReference>
<sequence>MDTQGVGISSGSRFASDPLRFTGVDLGDRETAVVRRGHYEDSEDEDDEDTSSSEDEEFGEYIAQLAVRDPEEALVQSAMHRIERAKAKGRTDVDLNNEELAALDRRRKRMEEEARRKKRSGKKRKEQRVAIPLTQLEPTSRKKKAPPVSQSRHESRTRQSSSNSNLGEDPDHSGYPPMGYFPPPAMAGRPRPGTASSQRTHSRARAPSTSRHASDASGRGVKNLPPYGDIPIPGGFDPFQFQIAGAQQSNPARRGAGHRQMSREEESSEEDSEASDDDSEEEEGESQQSSSDDVGSGARVRDSPPGQTPIVVEAEPEAQPVRRNPPRASASTSTSSKRKPASRGRRKK</sequence>
<feature type="compositionally biased region" description="Basic residues" evidence="1">
    <location>
        <begin position="116"/>
        <end position="126"/>
    </location>
</feature>
<organism evidence="2 3">
    <name type="scientific">Fusarium albosuccineum</name>
    <dbReference type="NCBI Taxonomy" id="1237068"/>
    <lineage>
        <taxon>Eukaryota</taxon>
        <taxon>Fungi</taxon>
        <taxon>Dikarya</taxon>
        <taxon>Ascomycota</taxon>
        <taxon>Pezizomycotina</taxon>
        <taxon>Sordariomycetes</taxon>
        <taxon>Hypocreomycetidae</taxon>
        <taxon>Hypocreales</taxon>
        <taxon>Nectriaceae</taxon>
        <taxon>Fusarium</taxon>
        <taxon>Fusarium decemcellulare species complex</taxon>
    </lineage>
</organism>
<feature type="compositionally biased region" description="Polar residues" evidence="1">
    <location>
        <begin position="1"/>
        <end position="13"/>
    </location>
</feature>
<protein>
    <submittedName>
        <fullName evidence="2">COPII vesicles Yip3</fullName>
    </submittedName>
</protein>
<feature type="region of interest" description="Disordered" evidence="1">
    <location>
        <begin position="1"/>
        <end position="59"/>
    </location>
</feature>
<proteinExistence type="predicted"/>
<feature type="compositionally biased region" description="Basic and acidic residues" evidence="1">
    <location>
        <begin position="26"/>
        <end position="40"/>
    </location>
</feature>
<feature type="compositionally biased region" description="Low complexity" evidence="1">
    <location>
        <begin position="286"/>
        <end position="296"/>
    </location>
</feature>
<feature type="compositionally biased region" description="Basic residues" evidence="1">
    <location>
        <begin position="336"/>
        <end position="348"/>
    </location>
</feature>
<name>A0A8H4L859_9HYPO</name>
<reference evidence="2 3" key="1">
    <citation type="submission" date="2020-01" db="EMBL/GenBank/DDBJ databases">
        <title>Identification and distribution of gene clusters putatively required for synthesis of sphingolipid metabolism inhibitors in phylogenetically diverse species of the filamentous fungus Fusarium.</title>
        <authorList>
            <person name="Kim H.-S."/>
            <person name="Busman M."/>
            <person name="Brown D.W."/>
            <person name="Divon H."/>
            <person name="Uhlig S."/>
            <person name="Proctor R.H."/>
        </authorList>
    </citation>
    <scope>NUCLEOTIDE SEQUENCE [LARGE SCALE GENOMIC DNA]</scope>
    <source>
        <strain evidence="2 3">NRRL 20459</strain>
    </source>
</reference>
<dbReference type="OrthoDB" id="63113at2759"/>
<feature type="compositionally biased region" description="Acidic residues" evidence="1">
    <location>
        <begin position="41"/>
        <end position="59"/>
    </location>
</feature>
<dbReference type="AlphaFoldDB" id="A0A8H4L859"/>
<feature type="compositionally biased region" description="Low complexity" evidence="1">
    <location>
        <begin position="326"/>
        <end position="335"/>
    </location>
</feature>
<keyword evidence="3" id="KW-1185">Reference proteome</keyword>
<feature type="compositionally biased region" description="Acidic residues" evidence="1">
    <location>
        <begin position="266"/>
        <end position="285"/>
    </location>
</feature>
<evidence type="ECO:0000256" key="1">
    <source>
        <dbReference type="SAM" id="MobiDB-lite"/>
    </source>
</evidence>
<evidence type="ECO:0000313" key="3">
    <source>
        <dbReference type="Proteomes" id="UP000554235"/>
    </source>
</evidence>
<dbReference type="EMBL" id="JAADYS010001466">
    <property type="protein sequence ID" value="KAF4462879.1"/>
    <property type="molecule type" value="Genomic_DNA"/>
</dbReference>
<feature type="region of interest" description="Disordered" evidence="1">
    <location>
        <begin position="85"/>
        <end position="348"/>
    </location>
</feature>